<protein>
    <submittedName>
        <fullName evidence="1">Uncharacterized protein</fullName>
    </submittedName>
</protein>
<organism evidence="1 2">
    <name type="scientific">Plantibacter flavus</name>
    <dbReference type="NCBI Taxonomy" id="150123"/>
    <lineage>
        <taxon>Bacteria</taxon>
        <taxon>Bacillati</taxon>
        <taxon>Actinomycetota</taxon>
        <taxon>Actinomycetes</taxon>
        <taxon>Micrococcales</taxon>
        <taxon>Microbacteriaceae</taxon>
        <taxon>Plantibacter</taxon>
    </lineage>
</organism>
<dbReference type="Proteomes" id="UP000266915">
    <property type="component" value="Unassembled WGS sequence"/>
</dbReference>
<keyword evidence="2" id="KW-1185">Reference proteome</keyword>
<name>A0A3N2C6G6_9MICO</name>
<proteinExistence type="predicted"/>
<comment type="caution">
    <text evidence="1">The sequence shown here is derived from an EMBL/GenBank/DDBJ whole genome shotgun (WGS) entry which is preliminary data.</text>
</comment>
<evidence type="ECO:0000313" key="1">
    <source>
        <dbReference type="EMBL" id="ROR83098.1"/>
    </source>
</evidence>
<gene>
    <name evidence="1" type="ORF">EDD42_3202</name>
</gene>
<sequence length="168" mass="18048">MLAIIAILVLLAIVGLGVLKGLGRRKLRETATERRATKVPEMLQEFGRSVVLGTDPAGATALIEGLPKRKAKSLRPGVWGIDYVAKDDVTIEVQSTGAGSEVVVTSLTEYLGFPQGLDGWQRFATQLEEAAKAQGVPVQRGARAFQYLPAPANTLDKARWVLAKVVAR</sequence>
<evidence type="ECO:0000313" key="2">
    <source>
        <dbReference type="Proteomes" id="UP000266915"/>
    </source>
</evidence>
<dbReference type="RefSeq" id="WP_143736554.1">
    <property type="nucleotide sequence ID" value="NZ_FXAP01000006.1"/>
</dbReference>
<reference evidence="1 2" key="1">
    <citation type="submission" date="2018-11" db="EMBL/GenBank/DDBJ databases">
        <title>Sequencing the genomes of 1000 actinobacteria strains.</title>
        <authorList>
            <person name="Klenk H.-P."/>
        </authorList>
    </citation>
    <scope>NUCLEOTIDE SEQUENCE [LARGE SCALE GENOMIC DNA]</scope>
    <source>
        <strain evidence="1 2">DSM 14012</strain>
    </source>
</reference>
<accession>A0A3N2C6G6</accession>
<dbReference type="EMBL" id="RKHL01000001">
    <property type="protein sequence ID" value="ROR83098.1"/>
    <property type="molecule type" value="Genomic_DNA"/>
</dbReference>
<dbReference type="AlphaFoldDB" id="A0A3N2C6G6"/>